<organism evidence="1 2">
    <name type="scientific">Caerostris extrusa</name>
    <name type="common">Bark spider</name>
    <name type="synonym">Caerostris bankana</name>
    <dbReference type="NCBI Taxonomy" id="172846"/>
    <lineage>
        <taxon>Eukaryota</taxon>
        <taxon>Metazoa</taxon>
        <taxon>Ecdysozoa</taxon>
        <taxon>Arthropoda</taxon>
        <taxon>Chelicerata</taxon>
        <taxon>Arachnida</taxon>
        <taxon>Araneae</taxon>
        <taxon>Araneomorphae</taxon>
        <taxon>Entelegynae</taxon>
        <taxon>Araneoidea</taxon>
        <taxon>Araneidae</taxon>
        <taxon>Caerostris</taxon>
    </lineage>
</organism>
<comment type="caution">
    <text evidence="1">The sequence shown here is derived from an EMBL/GenBank/DDBJ whole genome shotgun (WGS) entry which is preliminary data.</text>
</comment>
<reference evidence="1 2" key="1">
    <citation type="submission" date="2021-06" db="EMBL/GenBank/DDBJ databases">
        <title>Caerostris extrusa draft genome.</title>
        <authorList>
            <person name="Kono N."/>
            <person name="Arakawa K."/>
        </authorList>
    </citation>
    <scope>NUCLEOTIDE SEQUENCE [LARGE SCALE GENOMIC DNA]</scope>
</reference>
<name>A0AAV4SV29_CAEEX</name>
<evidence type="ECO:0000313" key="2">
    <source>
        <dbReference type="Proteomes" id="UP001054945"/>
    </source>
</evidence>
<sequence>MAQKGISIEQNFHAEEQLQNIDQKLPNSNWMSLVAGMQASSFPKIIKWDDWGCSGTVVVLRASRLPERDRKFFERRIVKQRVTVV</sequence>
<dbReference type="AlphaFoldDB" id="A0AAV4SV29"/>
<evidence type="ECO:0000313" key="1">
    <source>
        <dbReference type="EMBL" id="GIY36335.1"/>
    </source>
</evidence>
<proteinExistence type="predicted"/>
<keyword evidence="2" id="KW-1185">Reference proteome</keyword>
<dbReference type="EMBL" id="BPLR01010032">
    <property type="protein sequence ID" value="GIY36335.1"/>
    <property type="molecule type" value="Genomic_DNA"/>
</dbReference>
<protein>
    <submittedName>
        <fullName evidence="1">Uncharacterized protein</fullName>
    </submittedName>
</protein>
<dbReference type="Proteomes" id="UP001054945">
    <property type="component" value="Unassembled WGS sequence"/>
</dbReference>
<accession>A0AAV4SV29</accession>
<gene>
    <name evidence="1" type="ORF">CEXT_369511</name>
</gene>